<dbReference type="Proteomes" id="UP000776651">
    <property type="component" value="Unassembled WGS sequence"/>
</dbReference>
<dbReference type="EMBL" id="JAIGNQ010000003">
    <property type="protein sequence ID" value="MBX7488850.1"/>
    <property type="molecule type" value="Genomic_DNA"/>
</dbReference>
<dbReference type="Pfam" id="PF18863">
    <property type="entry name" value="AbiJ_NTD4"/>
    <property type="match status" value="1"/>
</dbReference>
<evidence type="ECO:0000313" key="4">
    <source>
        <dbReference type="Proteomes" id="UP000776651"/>
    </source>
</evidence>
<comment type="caution">
    <text evidence="3">The sequence shown here is derived from an EMBL/GenBank/DDBJ whole genome shotgun (WGS) entry which is preliminary data.</text>
</comment>
<feature type="domain" description="DUF7014" evidence="2">
    <location>
        <begin position="183"/>
        <end position="306"/>
    </location>
</feature>
<evidence type="ECO:0000313" key="3">
    <source>
        <dbReference type="EMBL" id="MBX7488850.1"/>
    </source>
</evidence>
<evidence type="ECO:0008006" key="5">
    <source>
        <dbReference type="Google" id="ProtNLM"/>
    </source>
</evidence>
<proteinExistence type="predicted"/>
<dbReference type="InterPro" id="IPR054280">
    <property type="entry name" value="DUF7014"/>
</dbReference>
<dbReference type="Pfam" id="PF22809">
    <property type="entry name" value="DUF7014"/>
    <property type="match status" value="1"/>
</dbReference>
<gene>
    <name evidence="3" type="ORF">K3177_10025</name>
</gene>
<keyword evidence="4" id="KW-1185">Reference proteome</keyword>
<dbReference type="RefSeq" id="WP_221598164.1">
    <property type="nucleotide sequence ID" value="NZ_JAIGNQ010000003.1"/>
</dbReference>
<dbReference type="NCBIfam" id="NF046078">
    <property type="entry name" value="STM4504_CBY0614"/>
    <property type="match status" value="1"/>
</dbReference>
<dbReference type="InterPro" id="IPR049503">
    <property type="entry name" value="AbiJ_NTD4"/>
</dbReference>
<feature type="domain" description="HEPN AbiJ-N-terminal" evidence="1">
    <location>
        <begin position="6"/>
        <end position="174"/>
    </location>
</feature>
<sequence length="310" mass="34423">MAIFRLYSKRLHDAAKSGVADVYRYDKIPEPVRVQVKQIALDGLGRVGSRGDGFNHGKNENDVWVELERIYLRERGLESISKGDFAGSRLLAFMRDCSVVEWLDLLELICFGIKVMGDSSRLSDRHNWQINGAPDEAIDEINYRLREGGVGYQIEDGRVIRVDSEYVHAEVIKPALALLSEDGFEGPREEFLAAHGHYRAGEHRQAVAMAANALESTFKAIFDKKGWEHKKGARISDLVKVAKANKLWPDYMDGSFDQLVATLQSGLPKVRDNDASHGQGATPKVVPGYVAAYALHLAASKIVFIAEAAK</sequence>
<organism evidence="3 4">
    <name type="scientific">Qipengyuania pacifica</name>
    <dbReference type="NCBI Taxonomy" id="2860199"/>
    <lineage>
        <taxon>Bacteria</taxon>
        <taxon>Pseudomonadati</taxon>
        <taxon>Pseudomonadota</taxon>
        <taxon>Alphaproteobacteria</taxon>
        <taxon>Sphingomonadales</taxon>
        <taxon>Erythrobacteraceae</taxon>
        <taxon>Qipengyuania</taxon>
    </lineage>
</organism>
<reference evidence="3 4" key="1">
    <citation type="submission" date="2021-08" db="EMBL/GenBank/DDBJ databases">
        <title>Comparative Genomics Analysis of the Genus Qipengyuania Reveals Extensive Genetic Diversity and Metabolic Versatility, Including the Description of Fifteen Novel Species.</title>
        <authorList>
            <person name="Liu Y."/>
        </authorList>
    </citation>
    <scope>NUCLEOTIDE SEQUENCE [LARGE SCALE GENOMIC DNA]</scope>
    <source>
        <strain evidence="3 4">GH25</strain>
    </source>
</reference>
<evidence type="ECO:0000259" key="2">
    <source>
        <dbReference type="Pfam" id="PF22809"/>
    </source>
</evidence>
<accession>A0ABS7JFR5</accession>
<name>A0ABS7JFR5_9SPHN</name>
<protein>
    <recommendedName>
        <fullName evidence="5">Abortive infection protein-like C-terminal domain-containing protein</fullName>
    </recommendedName>
</protein>
<evidence type="ECO:0000259" key="1">
    <source>
        <dbReference type="Pfam" id="PF18863"/>
    </source>
</evidence>